<dbReference type="InterPro" id="IPR037207">
    <property type="entry name" value="Nuop51_4Fe4S-bd_sf"/>
</dbReference>
<dbReference type="AlphaFoldDB" id="A0A328VJV2"/>
<comment type="cofactor">
    <cofactor evidence="2 15">
        <name>[4Fe-4S] cluster</name>
        <dbReference type="ChEBI" id="CHEBI:49883"/>
    </cofactor>
</comment>
<feature type="domain" description="NADH-ubiquinone oxidoreductase 51kDa subunit iron-sulphur binding" evidence="16">
    <location>
        <begin position="327"/>
        <end position="372"/>
    </location>
</feature>
<dbReference type="GO" id="GO:0051287">
    <property type="term" value="F:NAD binding"/>
    <property type="evidence" value="ECO:0007669"/>
    <property type="project" value="UniProtKB-UniRule"/>
</dbReference>
<dbReference type="PROSITE" id="PS00644">
    <property type="entry name" value="COMPLEX1_51K_1"/>
    <property type="match status" value="1"/>
</dbReference>
<proteinExistence type="inferred from homology"/>
<dbReference type="FunFam" id="3.40.50.11540:FF:000001">
    <property type="entry name" value="NADH dehydrogenase [ubiquinone] flavoprotein 1, mitochondrial"/>
    <property type="match status" value="1"/>
</dbReference>
<dbReference type="Pfam" id="PF10531">
    <property type="entry name" value="SLBB"/>
    <property type="match status" value="1"/>
</dbReference>
<evidence type="ECO:0000313" key="17">
    <source>
        <dbReference type="EMBL" id="RAQ97369.1"/>
    </source>
</evidence>
<evidence type="ECO:0000256" key="8">
    <source>
        <dbReference type="ARBA" id="ARBA00022719"/>
    </source>
</evidence>
<dbReference type="RefSeq" id="WP_112431683.1">
    <property type="nucleotide sequence ID" value="NZ_MCIF01000002.1"/>
</dbReference>
<dbReference type="SMART" id="SM00928">
    <property type="entry name" value="NADH_4Fe-4S"/>
    <property type="match status" value="1"/>
</dbReference>
<dbReference type="Proteomes" id="UP000248706">
    <property type="component" value="Unassembled WGS sequence"/>
</dbReference>
<keyword evidence="9 15" id="KW-0479">Metal-binding</keyword>
<dbReference type="PANTHER" id="PTHR43578:SF3">
    <property type="entry name" value="NADH-QUINONE OXIDOREDUCTASE SUBUNIT F"/>
    <property type="match status" value="1"/>
</dbReference>
<keyword evidence="6 15" id="KW-0285">Flavoprotein</keyword>
<evidence type="ECO:0000256" key="13">
    <source>
        <dbReference type="ARBA" id="ARBA00023027"/>
    </source>
</evidence>
<dbReference type="GO" id="GO:0051539">
    <property type="term" value="F:4 iron, 4 sulfur cluster binding"/>
    <property type="evidence" value="ECO:0007669"/>
    <property type="project" value="UniProtKB-UniRule"/>
</dbReference>
<evidence type="ECO:0000256" key="7">
    <source>
        <dbReference type="ARBA" id="ARBA00022643"/>
    </source>
</evidence>
<evidence type="ECO:0000256" key="3">
    <source>
        <dbReference type="ARBA" id="ARBA00007523"/>
    </source>
</evidence>
<dbReference type="Pfam" id="PF10589">
    <property type="entry name" value="NADH_4Fe-4S"/>
    <property type="match status" value="1"/>
</dbReference>
<keyword evidence="8 15" id="KW-0874">Quinone</keyword>
<evidence type="ECO:0000313" key="18">
    <source>
        <dbReference type="Proteomes" id="UP000248706"/>
    </source>
</evidence>
<evidence type="ECO:0000256" key="10">
    <source>
        <dbReference type="ARBA" id="ARBA00022967"/>
    </source>
</evidence>
<sequence length="432" mass="47080">MPELIITKHIDVPGIDRLSVYRQYGGYEALEKALREYQPEEIVELVKKSGLRGRGGAGFPTGMKWGFLAKNEPRYLCCNCDESEPGTFKDRMLMEKNPHQLVEGVIITSYACRVSTAFIYVRGELAYAARQVQRAVDEAYAAGYIGKNILGSGYSLDVIVHRGAGAYICGEESALMESLEGRRGYPRLKPPFPAAVGLYGGPTVINNCETLSTVPAIVRNGADWYASFGTEKSKGTRIFCLSGHVKKPGNYELPLGTPLRTLIYDEQYGGGILGDKKLKAVIPGGSSTFILGADKVDTPLDFESVAAAGSMLGSGGVIVMHEDTCIVDAVLRMTEFYRDESCGKCTPCREGTYWLVQLLERIEHGHGKMSDIDLLLDICDNISGKSFCPLGDAATSSITSSIKLFREEYEYHVREGCCMVGPKARKPAAAAL</sequence>
<evidence type="ECO:0000256" key="2">
    <source>
        <dbReference type="ARBA" id="ARBA00001966"/>
    </source>
</evidence>
<comment type="cofactor">
    <cofactor evidence="1 15">
        <name>FMN</name>
        <dbReference type="ChEBI" id="CHEBI:58210"/>
    </cofactor>
</comment>
<dbReference type="InterPro" id="IPR001949">
    <property type="entry name" value="NADH-UbQ_OxRdtase_51kDa_CS"/>
</dbReference>
<evidence type="ECO:0000256" key="11">
    <source>
        <dbReference type="ARBA" id="ARBA00023004"/>
    </source>
</evidence>
<dbReference type="OrthoDB" id="9761899at2"/>
<comment type="caution">
    <text evidence="17">The sequence shown here is derived from an EMBL/GenBank/DDBJ whole genome shotgun (WGS) entry which is preliminary data.</text>
</comment>
<evidence type="ECO:0000259" key="16">
    <source>
        <dbReference type="SMART" id="SM00928"/>
    </source>
</evidence>
<keyword evidence="18" id="KW-1185">Reference proteome</keyword>
<dbReference type="InterPro" id="IPR011538">
    <property type="entry name" value="Nuo51_FMN-bd"/>
</dbReference>
<organism evidence="17 18">
    <name type="scientific">Thermogemmatispora tikiterensis</name>
    <dbReference type="NCBI Taxonomy" id="1825093"/>
    <lineage>
        <taxon>Bacteria</taxon>
        <taxon>Bacillati</taxon>
        <taxon>Chloroflexota</taxon>
        <taxon>Ktedonobacteria</taxon>
        <taxon>Thermogemmatisporales</taxon>
        <taxon>Thermogemmatisporaceae</taxon>
        <taxon>Thermogemmatispora</taxon>
    </lineage>
</organism>
<dbReference type="Gene3D" id="3.40.50.11540">
    <property type="entry name" value="NADH-ubiquinone oxidoreductase 51kDa subunit"/>
    <property type="match status" value="1"/>
</dbReference>
<dbReference type="GO" id="GO:0046872">
    <property type="term" value="F:metal ion binding"/>
    <property type="evidence" value="ECO:0007669"/>
    <property type="project" value="UniProtKB-KW"/>
</dbReference>
<dbReference type="EMBL" id="MCIF01000002">
    <property type="protein sequence ID" value="RAQ97369.1"/>
    <property type="molecule type" value="Genomic_DNA"/>
</dbReference>
<keyword evidence="13 15" id="KW-0520">NAD</keyword>
<evidence type="ECO:0000256" key="6">
    <source>
        <dbReference type="ARBA" id="ARBA00022630"/>
    </source>
</evidence>
<keyword evidence="11 15" id="KW-0408">Iron</keyword>
<dbReference type="Gene3D" id="1.20.1440.230">
    <property type="entry name" value="NADH-ubiquinone oxidoreductase 51kDa subunit, iron-sulphur binding domain"/>
    <property type="match status" value="1"/>
</dbReference>
<comment type="similarity">
    <text evidence="3 15">Belongs to the complex I 51 kDa subunit family.</text>
</comment>
<keyword evidence="10" id="KW-1278">Translocase</keyword>
<evidence type="ECO:0000256" key="9">
    <source>
        <dbReference type="ARBA" id="ARBA00022723"/>
    </source>
</evidence>
<dbReference type="NCBIfam" id="TIGR01959">
    <property type="entry name" value="nuoF_fam"/>
    <property type="match status" value="1"/>
</dbReference>
<dbReference type="InterPro" id="IPR019575">
    <property type="entry name" value="Nuop51_4Fe4S-bd"/>
</dbReference>
<evidence type="ECO:0000256" key="14">
    <source>
        <dbReference type="ARBA" id="ARBA00047712"/>
    </source>
</evidence>
<dbReference type="SUPFAM" id="SSF142984">
    <property type="entry name" value="Nqo1 middle domain-like"/>
    <property type="match status" value="1"/>
</dbReference>
<protein>
    <recommendedName>
        <fullName evidence="4 15">NADH-quinone oxidoreductase subunit F</fullName>
        <ecNumber evidence="15">7.1.1.-</ecNumber>
    </recommendedName>
</protein>
<accession>A0A328VJV2</accession>
<dbReference type="EC" id="7.1.1.-" evidence="15"/>
<keyword evidence="7 15" id="KW-0288">FMN</keyword>
<dbReference type="SUPFAM" id="SSF140490">
    <property type="entry name" value="Nqo1C-terminal domain-like"/>
    <property type="match status" value="1"/>
</dbReference>
<dbReference type="GO" id="GO:0008137">
    <property type="term" value="F:NADH dehydrogenase (ubiquinone) activity"/>
    <property type="evidence" value="ECO:0007669"/>
    <property type="project" value="InterPro"/>
</dbReference>
<evidence type="ECO:0000256" key="12">
    <source>
        <dbReference type="ARBA" id="ARBA00023014"/>
    </source>
</evidence>
<dbReference type="FunFam" id="3.10.20.600:FF:000003">
    <property type="entry name" value="NADH-quinone oxidoreductase subunit F"/>
    <property type="match status" value="1"/>
</dbReference>
<comment type="catalytic activity">
    <reaction evidence="14 15">
        <text>a quinone + NADH + 5 H(+)(in) = a quinol + NAD(+) + 4 H(+)(out)</text>
        <dbReference type="Rhea" id="RHEA:57888"/>
        <dbReference type="ChEBI" id="CHEBI:15378"/>
        <dbReference type="ChEBI" id="CHEBI:24646"/>
        <dbReference type="ChEBI" id="CHEBI:57540"/>
        <dbReference type="ChEBI" id="CHEBI:57945"/>
        <dbReference type="ChEBI" id="CHEBI:132124"/>
    </reaction>
</comment>
<dbReference type="InterPro" id="IPR011537">
    <property type="entry name" value="NADH-UbQ_OxRdtase_suF"/>
</dbReference>
<dbReference type="NCBIfam" id="NF010120">
    <property type="entry name" value="PRK13596.1"/>
    <property type="match status" value="1"/>
</dbReference>
<dbReference type="GO" id="GO:0048038">
    <property type="term" value="F:quinone binding"/>
    <property type="evidence" value="ECO:0007669"/>
    <property type="project" value="UniProtKB-KW"/>
</dbReference>
<dbReference type="InterPro" id="IPR019554">
    <property type="entry name" value="Soluble_ligand-bd"/>
</dbReference>
<dbReference type="Gene3D" id="3.10.20.600">
    <property type="match status" value="1"/>
</dbReference>
<dbReference type="PANTHER" id="PTHR43578">
    <property type="entry name" value="NADH-QUINONE OXIDOREDUCTASE SUBUNIT F"/>
    <property type="match status" value="1"/>
</dbReference>
<evidence type="ECO:0000256" key="1">
    <source>
        <dbReference type="ARBA" id="ARBA00001917"/>
    </source>
</evidence>
<keyword evidence="5 15" id="KW-0004">4Fe-4S</keyword>
<dbReference type="FunFam" id="1.20.1440.230:FF:000001">
    <property type="entry name" value="Mitochondrial NADH dehydrogenase flavoprotein 1"/>
    <property type="match status" value="1"/>
</dbReference>
<evidence type="ECO:0000256" key="4">
    <source>
        <dbReference type="ARBA" id="ARBA00019901"/>
    </source>
</evidence>
<dbReference type="Gene3D" id="6.10.250.1450">
    <property type="match status" value="1"/>
</dbReference>
<keyword evidence="12 15" id="KW-0411">Iron-sulfur</keyword>
<name>A0A328VJV2_9CHLR</name>
<dbReference type="GO" id="GO:0010181">
    <property type="term" value="F:FMN binding"/>
    <property type="evidence" value="ECO:0007669"/>
    <property type="project" value="InterPro"/>
</dbReference>
<evidence type="ECO:0000256" key="5">
    <source>
        <dbReference type="ARBA" id="ARBA00022485"/>
    </source>
</evidence>
<gene>
    <name evidence="17" type="ORF">A4R35_17665</name>
</gene>
<dbReference type="SUPFAM" id="SSF142019">
    <property type="entry name" value="Nqo1 FMN-binding domain-like"/>
    <property type="match status" value="1"/>
</dbReference>
<dbReference type="PROSITE" id="PS00645">
    <property type="entry name" value="COMPLEX1_51K_2"/>
    <property type="match status" value="1"/>
</dbReference>
<reference evidence="17 18" key="1">
    <citation type="submission" date="2016-08" db="EMBL/GenBank/DDBJ databases">
        <title>Analysis of Carbohydrate Active Enzymes in Thermogemmatispora T81 Reveals Carbohydrate Degradation Ability.</title>
        <authorList>
            <person name="Tomazini A."/>
            <person name="Lal S."/>
            <person name="Stott M."/>
            <person name="Henrissat B."/>
            <person name="Polikarpov I."/>
            <person name="Sparling R."/>
            <person name="Levin D.B."/>
        </authorList>
    </citation>
    <scope>NUCLEOTIDE SEQUENCE [LARGE SCALE GENOMIC DNA]</scope>
    <source>
        <strain evidence="17 18">T81</strain>
    </source>
</reference>
<dbReference type="InterPro" id="IPR037225">
    <property type="entry name" value="Nuo51_FMN-bd_sf"/>
</dbReference>
<evidence type="ECO:0000256" key="15">
    <source>
        <dbReference type="RuleBase" id="RU364066"/>
    </source>
</evidence>
<comment type="function">
    <text evidence="15">NDH-1 shuttles electrons from NADH, via FMN and iron-sulfur (Fe-S) centers, to quinones in the respiratory chain.</text>
</comment>
<dbReference type="Pfam" id="PF01512">
    <property type="entry name" value="Complex1_51K"/>
    <property type="match status" value="1"/>
</dbReference>